<dbReference type="RefSeq" id="WP_208849162.1">
    <property type="nucleotide sequence ID" value="NZ_JAGGDJ010000017.1"/>
</dbReference>
<keyword evidence="1" id="KW-0732">Signal</keyword>
<evidence type="ECO:0000259" key="2">
    <source>
        <dbReference type="PROSITE" id="PS51910"/>
    </source>
</evidence>
<dbReference type="InterPro" id="IPR029070">
    <property type="entry name" value="Chitinase_insertion_sf"/>
</dbReference>
<evidence type="ECO:0000313" key="3">
    <source>
        <dbReference type="EMBL" id="MBO7746379.1"/>
    </source>
</evidence>
<dbReference type="SUPFAM" id="SSF51445">
    <property type="entry name" value="(Trans)glycosidases"/>
    <property type="match status" value="1"/>
</dbReference>
<dbReference type="Proteomes" id="UP000670947">
    <property type="component" value="Unassembled WGS sequence"/>
</dbReference>
<comment type="caution">
    <text evidence="3">The sequence shown here is derived from an EMBL/GenBank/DDBJ whole genome shotgun (WGS) entry which is preliminary data.</text>
</comment>
<dbReference type="Gene3D" id="3.10.50.10">
    <property type="match status" value="1"/>
</dbReference>
<evidence type="ECO:0000256" key="1">
    <source>
        <dbReference type="SAM" id="SignalP"/>
    </source>
</evidence>
<organism evidence="3 4">
    <name type="scientific">Paenibacillus artemisiicola</name>
    <dbReference type="NCBI Taxonomy" id="1172618"/>
    <lineage>
        <taxon>Bacteria</taxon>
        <taxon>Bacillati</taxon>
        <taxon>Bacillota</taxon>
        <taxon>Bacilli</taxon>
        <taxon>Bacillales</taxon>
        <taxon>Paenibacillaceae</taxon>
        <taxon>Paenibacillus</taxon>
    </lineage>
</organism>
<dbReference type="InterPro" id="IPR001223">
    <property type="entry name" value="Glyco_hydro18_cat"/>
</dbReference>
<dbReference type="Gene3D" id="3.20.20.80">
    <property type="entry name" value="Glycosidases"/>
    <property type="match status" value="1"/>
</dbReference>
<accession>A0ABS3WDH8</accession>
<dbReference type="InterPro" id="IPR011583">
    <property type="entry name" value="Chitinase_II/V-like_cat"/>
</dbReference>
<reference evidence="3 4" key="1">
    <citation type="submission" date="2021-03" db="EMBL/GenBank/DDBJ databases">
        <title>Paenibacillus artemisicola MWE-103 whole genome sequence.</title>
        <authorList>
            <person name="Ham Y.J."/>
        </authorList>
    </citation>
    <scope>NUCLEOTIDE SEQUENCE [LARGE SCALE GENOMIC DNA]</scope>
    <source>
        <strain evidence="3 4">MWE-103</strain>
    </source>
</reference>
<dbReference type="InterPro" id="IPR017853">
    <property type="entry name" value="GH"/>
</dbReference>
<gene>
    <name evidence="3" type="ORF">I8J29_19385</name>
</gene>
<dbReference type="GO" id="GO:0016787">
    <property type="term" value="F:hydrolase activity"/>
    <property type="evidence" value="ECO:0007669"/>
    <property type="project" value="UniProtKB-KW"/>
</dbReference>
<dbReference type="Pfam" id="PF00704">
    <property type="entry name" value="Glyco_hydro_18"/>
    <property type="match status" value="1"/>
</dbReference>
<dbReference type="SMART" id="SM00636">
    <property type="entry name" value="Glyco_18"/>
    <property type="match status" value="1"/>
</dbReference>
<name>A0ABS3WDH8_9BACL</name>
<evidence type="ECO:0000313" key="4">
    <source>
        <dbReference type="Proteomes" id="UP000670947"/>
    </source>
</evidence>
<keyword evidence="3" id="KW-0378">Hydrolase</keyword>
<sequence length="641" mass="69223">MQNRSKWTSVIAATLAVQAGLAAFAAPDALAVDGTKNYRVYQNDKPLRDFQTSGGAVAFAKGYAYAHVERITDRQWVWDDFPRYKVYENGISSPGREFRTLREAEQFAANSRFAQIRDLEAPGFVESKFPHFQVYQGDKTFASWSFATLAEAKKAAGAYAGAHIIDLSTNQWIWDNISDARAAALRQSAPIYGVAKDGEPVGAKAYGFLLDAERAANGLAGATVVNTATGQVVHRNAPTFRVMQSGPAVASFFGIDGAIAYAKKLAGATVMKDGLSWWTNVPYLTAFQGNALLRTFNARKSAVAYAAGYKNASVVTADGRTIWSNAKTLTYLGWNGVSDTDTVLEQLGRTQGLDIDSPSWFELAAADGSFTDDSDPALAASVRASGIKLTPLVSNRFDAKLTSAFLRDPAAQTKFIAKLVARLARLNVAGVNVDFEGLAGGDRARYTAFVRSLTSAAHKAGLTVSIDLPRGDVLWDAQTAYDQAALAGIADMIVLMAYDQHWEGSDQAGSVADLAWTEEGVRQFLAYGIPRGKLMLGIPFYVREWRVNAAGGIVDSKALLMKSLGDLIRSTGASGVFDAASGQTKYRYAGSDGYTHVFWSETAETVKARVAIAKKYDLAGVAAWRLGFEQTELWPLLLQLK</sequence>
<dbReference type="EMBL" id="JAGGDJ010000017">
    <property type="protein sequence ID" value="MBO7746379.1"/>
    <property type="molecule type" value="Genomic_DNA"/>
</dbReference>
<feature type="chain" id="PRO_5045245437" evidence="1">
    <location>
        <begin position="26"/>
        <end position="641"/>
    </location>
</feature>
<dbReference type="PANTHER" id="PTHR46066">
    <property type="entry name" value="CHITINASE DOMAIN-CONTAINING PROTEIN 1 FAMILY MEMBER"/>
    <property type="match status" value="1"/>
</dbReference>
<dbReference type="PANTHER" id="PTHR46066:SF2">
    <property type="entry name" value="CHITINASE DOMAIN-CONTAINING PROTEIN 1"/>
    <property type="match status" value="1"/>
</dbReference>
<keyword evidence="4" id="KW-1185">Reference proteome</keyword>
<proteinExistence type="predicted"/>
<protein>
    <submittedName>
        <fullName evidence="3">Glycoside hydrolase</fullName>
    </submittedName>
</protein>
<feature type="domain" description="GH18" evidence="2">
    <location>
        <begin position="326"/>
        <end position="641"/>
    </location>
</feature>
<dbReference type="PROSITE" id="PS51910">
    <property type="entry name" value="GH18_2"/>
    <property type="match status" value="1"/>
</dbReference>
<feature type="signal peptide" evidence="1">
    <location>
        <begin position="1"/>
        <end position="25"/>
    </location>
</feature>